<reference evidence="1 2" key="1">
    <citation type="journal article" date="2010" name="J. Bacteriol.">
        <title>Genome sequence of the milbemycin-producing bacterium Streptomyces bingchenggensis.</title>
        <authorList>
            <person name="Wang X.J."/>
            <person name="Yan Y.J."/>
            <person name="Zhang B."/>
            <person name="An J."/>
            <person name="Wang J.J."/>
            <person name="Tian J."/>
            <person name="Jiang L."/>
            <person name="Chen Y.H."/>
            <person name="Huang S.X."/>
            <person name="Yin M."/>
            <person name="Zhang J."/>
            <person name="Gao A.L."/>
            <person name="Liu C.X."/>
            <person name="Zhu Z.X."/>
            <person name="Xiang W.S."/>
        </authorList>
    </citation>
    <scope>NUCLEOTIDE SEQUENCE [LARGE SCALE GENOMIC DNA]</scope>
    <source>
        <strain evidence="1 2">BCW-1</strain>
    </source>
</reference>
<dbReference type="HOGENOM" id="CLU_3317458_0_0_11"/>
<dbReference type="KEGG" id="sbh:SBI_07750"/>
<protein>
    <submittedName>
        <fullName evidence="1">Uncharacterized protein</fullName>
    </submittedName>
</protein>
<dbReference type="PATRIC" id="fig|749414.3.peg.7971"/>
<sequence>MWGSGVTGKAVWFALAPPMLARRQRRAGNRLLGFRVMSS</sequence>
<evidence type="ECO:0000313" key="2">
    <source>
        <dbReference type="Proteomes" id="UP000000377"/>
    </source>
</evidence>
<gene>
    <name evidence="1" type="ordered locus">SBI_07750</name>
</gene>
<organism evidence="1 2">
    <name type="scientific">Streptomyces bingchenggensis (strain BCW-1)</name>
    <dbReference type="NCBI Taxonomy" id="749414"/>
    <lineage>
        <taxon>Bacteria</taxon>
        <taxon>Bacillati</taxon>
        <taxon>Actinomycetota</taxon>
        <taxon>Actinomycetes</taxon>
        <taxon>Kitasatosporales</taxon>
        <taxon>Streptomycetaceae</taxon>
        <taxon>Streptomyces</taxon>
    </lineage>
</organism>
<keyword evidence="2" id="KW-1185">Reference proteome</keyword>
<dbReference type="EMBL" id="CP002047">
    <property type="protein sequence ID" value="ADI10870.1"/>
    <property type="molecule type" value="Genomic_DNA"/>
</dbReference>
<dbReference type="Proteomes" id="UP000000377">
    <property type="component" value="Chromosome"/>
</dbReference>
<dbReference type="AlphaFoldDB" id="D7CD23"/>
<proteinExistence type="predicted"/>
<dbReference type="STRING" id="749414.SBI_07750"/>
<name>D7CD23_STRBB</name>
<evidence type="ECO:0000313" key="1">
    <source>
        <dbReference type="EMBL" id="ADI10870.1"/>
    </source>
</evidence>
<accession>D7CD23</accession>